<dbReference type="EMBL" id="VOOR01000006">
    <property type="protein sequence ID" value="TXB67661.1"/>
    <property type="molecule type" value="Genomic_DNA"/>
</dbReference>
<dbReference type="GO" id="GO:0046872">
    <property type="term" value="F:metal ion binding"/>
    <property type="evidence" value="ECO:0007669"/>
    <property type="project" value="UniProtKB-KW"/>
</dbReference>
<dbReference type="InterPro" id="IPR009056">
    <property type="entry name" value="Cyt_c-like_dom"/>
</dbReference>
<dbReference type="OrthoDB" id="9794322at2"/>
<reference evidence="6 7" key="1">
    <citation type="submission" date="2019-08" db="EMBL/GenBank/DDBJ databases">
        <title>Genome of Phaeodactylibacter luteus.</title>
        <authorList>
            <person name="Bowman J.P."/>
        </authorList>
    </citation>
    <scope>NUCLEOTIDE SEQUENCE [LARGE SCALE GENOMIC DNA]</scope>
    <source>
        <strain evidence="6 7">KCTC 42180</strain>
    </source>
</reference>
<accession>A0A5C6RZE7</accession>
<dbReference type="Pfam" id="PF13442">
    <property type="entry name" value="Cytochrome_CBB3"/>
    <property type="match status" value="1"/>
</dbReference>
<evidence type="ECO:0000259" key="5">
    <source>
        <dbReference type="PROSITE" id="PS51007"/>
    </source>
</evidence>
<gene>
    <name evidence="6" type="ORF">FRY97_04530</name>
</gene>
<comment type="caution">
    <text evidence="6">The sequence shown here is derived from an EMBL/GenBank/DDBJ whole genome shotgun (WGS) entry which is preliminary data.</text>
</comment>
<name>A0A5C6RZE7_9BACT</name>
<dbReference type="Proteomes" id="UP000321580">
    <property type="component" value="Unassembled WGS sequence"/>
</dbReference>
<sequence>MPNPNLTFLFTLQILHPRPDAARQTGCIRPAKNQRNTMKKTIVSLGIAAFIMACGGSSESASTTSGSSANAQAVAAADKPDGEKIYKQYCVTCHGLYGDMGASGAFNLQESKLKLEERVAVITNGRNAMTAFEALLDADEIKAVAKYTMKLKP</sequence>
<proteinExistence type="predicted"/>
<feature type="domain" description="Cytochrome c" evidence="5">
    <location>
        <begin position="77"/>
        <end position="152"/>
    </location>
</feature>
<dbReference type="InterPro" id="IPR036909">
    <property type="entry name" value="Cyt_c-like_dom_sf"/>
</dbReference>
<dbReference type="PROSITE" id="PS51007">
    <property type="entry name" value="CYTC"/>
    <property type="match status" value="1"/>
</dbReference>
<dbReference type="SUPFAM" id="SSF46626">
    <property type="entry name" value="Cytochrome c"/>
    <property type="match status" value="1"/>
</dbReference>
<dbReference type="PANTHER" id="PTHR33751">
    <property type="entry name" value="CBB3-TYPE CYTOCHROME C OXIDASE SUBUNIT FIXP"/>
    <property type="match status" value="1"/>
</dbReference>
<protein>
    <submittedName>
        <fullName evidence="6">Cytochrome c</fullName>
    </submittedName>
</protein>
<keyword evidence="1 4" id="KW-0349">Heme</keyword>
<evidence type="ECO:0000256" key="2">
    <source>
        <dbReference type="ARBA" id="ARBA00022723"/>
    </source>
</evidence>
<dbReference type="PANTHER" id="PTHR33751:SF1">
    <property type="entry name" value="CBB3-TYPE CYTOCHROME C OXIDASE SUBUNIT FIXP"/>
    <property type="match status" value="1"/>
</dbReference>
<dbReference type="AlphaFoldDB" id="A0A5C6RZE7"/>
<keyword evidence="7" id="KW-1185">Reference proteome</keyword>
<keyword evidence="2 4" id="KW-0479">Metal-binding</keyword>
<dbReference type="Gene3D" id="1.10.760.10">
    <property type="entry name" value="Cytochrome c-like domain"/>
    <property type="match status" value="1"/>
</dbReference>
<evidence type="ECO:0000256" key="3">
    <source>
        <dbReference type="ARBA" id="ARBA00023004"/>
    </source>
</evidence>
<dbReference type="GO" id="GO:0009055">
    <property type="term" value="F:electron transfer activity"/>
    <property type="evidence" value="ECO:0007669"/>
    <property type="project" value="InterPro"/>
</dbReference>
<evidence type="ECO:0000256" key="1">
    <source>
        <dbReference type="ARBA" id="ARBA00022617"/>
    </source>
</evidence>
<keyword evidence="3 4" id="KW-0408">Iron</keyword>
<evidence type="ECO:0000313" key="6">
    <source>
        <dbReference type="EMBL" id="TXB67661.1"/>
    </source>
</evidence>
<dbReference type="GO" id="GO:0020037">
    <property type="term" value="F:heme binding"/>
    <property type="evidence" value="ECO:0007669"/>
    <property type="project" value="InterPro"/>
</dbReference>
<evidence type="ECO:0000256" key="4">
    <source>
        <dbReference type="PROSITE-ProRule" id="PRU00433"/>
    </source>
</evidence>
<organism evidence="6 7">
    <name type="scientific">Phaeodactylibacter luteus</name>
    <dbReference type="NCBI Taxonomy" id="1564516"/>
    <lineage>
        <taxon>Bacteria</taxon>
        <taxon>Pseudomonadati</taxon>
        <taxon>Bacteroidota</taxon>
        <taxon>Saprospiria</taxon>
        <taxon>Saprospirales</taxon>
        <taxon>Haliscomenobacteraceae</taxon>
        <taxon>Phaeodactylibacter</taxon>
    </lineage>
</organism>
<evidence type="ECO:0000313" key="7">
    <source>
        <dbReference type="Proteomes" id="UP000321580"/>
    </source>
</evidence>
<dbReference type="InterPro" id="IPR050597">
    <property type="entry name" value="Cytochrome_c_Oxidase_Subunit"/>
</dbReference>